<accession>A0AAD6H4B3</accession>
<dbReference type="RefSeq" id="XP_056752327.1">
    <property type="nucleotide sequence ID" value="XM_056896542.1"/>
</dbReference>
<keyword evidence="3" id="KW-1185">Reference proteome</keyword>
<reference evidence="2" key="1">
    <citation type="journal article" date="2023" name="IMA Fungus">
        <title>Comparative genomic study of the Penicillium genus elucidates a diverse pangenome and 15 lateral gene transfer events.</title>
        <authorList>
            <person name="Petersen C."/>
            <person name="Sorensen T."/>
            <person name="Nielsen M.R."/>
            <person name="Sondergaard T.E."/>
            <person name="Sorensen J.L."/>
            <person name="Fitzpatrick D.A."/>
            <person name="Frisvad J.C."/>
            <person name="Nielsen K.L."/>
        </authorList>
    </citation>
    <scope>NUCLEOTIDE SEQUENCE</scope>
    <source>
        <strain evidence="2">IBT 12815</strain>
    </source>
</reference>
<name>A0AAD6H4B3_9EURO</name>
<evidence type="ECO:0000256" key="1">
    <source>
        <dbReference type="SAM" id="Phobius"/>
    </source>
</evidence>
<dbReference type="Proteomes" id="UP001213799">
    <property type="component" value="Unassembled WGS sequence"/>
</dbReference>
<dbReference type="GO" id="GO:0016301">
    <property type="term" value="F:kinase activity"/>
    <property type="evidence" value="ECO:0007669"/>
    <property type="project" value="UniProtKB-KW"/>
</dbReference>
<reference evidence="2" key="2">
    <citation type="submission" date="2023-01" db="EMBL/GenBank/DDBJ databases">
        <authorList>
            <person name="Petersen C."/>
        </authorList>
    </citation>
    <scope>NUCLEOTIDE SEQUENCE</scope>
    <source>
        <strain evidence="2">IBT 12815</strain>
    </source>
</reference>
<keyword evidence="2" id="KW-0418">Kinase</keyword>
<protein>
    <submittedName>
        <fullName evidence="2">Branched-chain alpha-ketoacid dehydrogenase kinase/Pyruvate dehydrogenase kinase N-terminal</fullName>
    </submittedName>
</protein>
<evidence type="ECO:0000313" key="2">
    <source>
        <dbReference type="EMBL" id="KAJ5602529.1"/>
    </source>
</evidence>
<dbReference type="GeneID" id="81586784"/>
<organism evidence="2 3">
    <name type="scientific">Penicillium hordei</name>
    <dbReference type="NCBI Taxonomy" id="40994"/>
    <lineage>
        <taxon>Eukaryota</taxon>
        <taxon>Fungi</taxon>
        <taxon>Dikarya</taxon>
        <taxon>Ascomycota</taxon>
        <taxon>Pezizomycotina</taxon>
        <taxon>Eurotiomycetes</taxon>
        <taxon>Eurotiomycetidae</taxon>
        <taxon>Eurotiales</taxon>
        <taxon>Aspergillaceae</taxon>
        <taxon>Penicillium</taxon>
    </lineage>
</organism>
<keyword evidence="1" id="KW-0812">Transmembrane</keyword>
<keyword evidence="2" id="KW-0808">Transferase</keyword>
<comment type="caution">
    <text evidence="2">The sequence shown here is derived from an EMBL/GenBank/DDBJ whole genome shotgun (WGS) entry which is preliminary data.</text>
</comment>
<dbReference type="EMBL" id="JAQJAE010000003">
    <property type="protein sequence ID" value="KAJ5602529.1"/>
    <property type="molecule type" value="Genomic_DNA"/>
</dbReference>
<keyword evidence="1" id="KW-1133">Transmembrane helix</keyword>
<feature type="transmembrane region" description="Helical" evidence="1">
    <location>
        <begin position="44"/>
        <end position="62"/>
    </location>
</feature>
<proteinExistence type="predicted"/>
<keyword evidence="1" id="KW-0472">Membrane</keyword>
<sequence>MVSSSKSASRLPQPYHLVPFQVPSRDVVAKIKMKHLNSPAGDNIPIYIFILLFAIVLSFLATTDFRPRSVKREQ</sequence>
<evidence type="ECO:0000313" key="3">
    <source>
        <dbReference type="Proteomes" id="UP001213799"/>
    </source>
</evidence>
<dbReference type="AlphaFoldDB" id="A0AAD6H4B3"/>
<gene>
    <name evidence="2" type="ORF">N7537_005485</name>
</gene>